<dbReference type="VEuPathDB" id="VectorBase:HLOH_059476"/>
<evidence type="ECO:0000313" key="9">
    <source>
        <dbReference type="EMBL" id="KAH9371627.1"/>
    </source>
</evidence>
<keyword evidence="5" id="KW-1133">Transmembrane helix</keyword>
<keyword evidence="7" id="KW-0325">Glycoprotein</keyword>
<evidence type="ECO:0000256" key="1">
    <source>
        <dbReference type="ARBA" id="ARBA00004167"/>
    </source>
</evidence>
<sequence>MARCLALLCALAAFVVLAVVYLYPRLPVGGRLSGVAVGGGAPAGLGPPRYVTREGRPSKLSFEDMLRDDFEFDMRGSDVMVFLHIQKTGGTVFGRHLVRDLDLEQPCQCLRGRKRCRCARPPSGDGSGQRAWLFSRYSTGWKCGLHADWTELTACVDGAMDRAEKTPAKRRMKVCYSCVLYCSIPPLALLFCFGRQVLLRYAVTGARGALPERVPSRQRGATWRGSRHLCGGRAPTAQELPPCFNGSDWRDVTFQEFLGCPWNLAVNRQTRMLADLTLVGCYNRSGIGDRQRDLLLLASARENLRRTAFFGLTEEQQRSQRLFEATFGLRFLRPFEQLNETRSAAAQGRVPPNDLEAVRRSVGVGHFSTPSG</sequence>
<accession>A0A9J6G8X0</accession>
<comment type="subcellular location">
    <subcellularLocation>
        <location evidence="1">Membrane</location>
        <topology evidence="1">Single-pass membrane protein</topology>
    </subcellularLocation>
    <subcellularLocation>
        <location evidence="8">Membrane</location>
        <topology evidence="8">Single-pass type II membrane protein</topology>
    </subcellularLocation>
</comment>
<dbReference type="OrthoDB" id="406981at2759"/>
<dbReference type="PANTHER" id="PTHR12812">
    <property type="entry name" value="HEPARAN SULFATE 6-O-SULFOTRANSFERASE 3"/>
    <property type="match status" value="1"/>
</dbReference>
<evidence type="ECO:0000313" key="10">
    <source>
        <dbReference type="Proteomes" id="UP000821853"/>
    </source>
</evidence>
<dbReference type="EMBL" id="JABSTR010000005">
    <property type="protein sequence ID" value="KAH9371627.1"/>
    <property type="molecule type" value="Genomic_DNA"/>
</dbReference>
<evidence type="ECO:0000256" key="5">
    <source>
        <dbReference type="ARBA" id="ARBA00022989"/>
    </source>
</evidence>
<organism evidence="9 10">
    <name type="scientific">Haemaphysalis longicornis</name>
    <name type="common">Bush tick</name>
    <dbReference type="NCBI Taxonomy" id="44386"/>
    <lineage>
        <taxon>Eukaryota</taxon>
        <taxon>Metazoa</taxon>
        <taxon>Ecdysozoa</taxon>
        <taxon>Arthropoda</taxon>
        <taxon>Chelicerata</taxon>
        <taxon>Arachnida</taxon>
        <taxon>Acari</taxon>
        <taxon>Parasitiformes</taxon>
        <taxon>Ixodida</taxon>
        <taxon>Ixodoidea</taxon>
        <taxon>Ixodidae</taxon>
        <taxon>Haemaphysalinae</taxon>
        <taxon>Haemaphysalis</taxon>
    </lineage>
</organism>
<dbReference type="InterPro" id="IPR010635">
    <property type="entry name" value="Heparan_SO4-6-sulfoTrfase"/>
</dbReference>
<dbReference type="InterPro" id="IPR005331">
    <property type="entry name" value="Sulfotransferase"/>
</dbReference>
<evidence type="ECO:0000256" key="2">
    <source>
        <dbReference type="ARBA" id="ARBA00010109"/>
    </source>
</evidence>
<evidence type="ECO:0000256" key="3">
    <source>
        <dbReference type="ARBA" id="ARBA00022679"/>
    </source>
</evidence>
<keyword evidence="3 8" id="KW-0808">Transferase</keyword>
<comment type="caution">
    <text evidence="9">The sequence shown here is derived from an EMBL/GenBank/DDBJ whole genome shotgun (WGS) entry which is preliminary data.</text>
</comment>
<protein>
    <recommendedName>
        <fullName evidence="8">Heparan-sulfate 6-O-sulfotransferase</fullName>
        <ecNumber evidence="8">2.8.2.-</ecNumber>
    </recommendedName>
</protein>
<dbReference type="EC" id="2.8.2.-" evidence="8"/>
<dbReference type="OMA" id="IYAYQEG"/>
<dbReference type="GO" id="GO:0016020">
    <property type="term" value="C:membrane"/>
    <property type="evidence" value="ECO:0007669"/>
    <property type="project" value="UniProtKB-SubCell"/>
</dbReference>
<dbReference type="InterPro" id="IPR027417">
    <property type="entry name" value="P-loop_NTPase"/>
</dbReference>
<reference evidence="9 10" key="1">
    <citation type="journal article" date="2020" name="Cell">
        <title>Large-Scale Comparative Analyses of Tick Genomes Elucidate Their Genetic Diversity and Vector Capacities.</title>
        <authorList>
            <consortium name="Tick Genome and Microbiome Consortium (TIGMIC)"/>
            <person name="Jia N."/>
            <person name="Wang J."/>
            <person name="Shi W."/>
            <person name="Du L."/>
            <person name="Sun Y."/>
            <person name="Zhan W."/>
            <person name="Jiang J.F."/>
            <person name="Wang Q."/>
            <person name="Zhang B."/>
            <person name="Ji P."/>
            <person name="Bell-Sakyi L."/>
            <person name="Cui X.M."/>
            <person name="Yuan T.T."/>
            <person name="Jiang B.G."/>
            <person name="Yang W.F."/>
            <person name="Lam T.T."/>
            <person name="Chang Q.C."/>
            <person name="Ding S.J."/>
            <person name="Wang X.J."/>
            <person name="Zhu J.G."/>
            <person name="Ruan X.D."/>
            <person name="Zhao L."/>
            <person name="Wei J.T."/>
            <person name="Ye R.Z."/>
            <person name="Que T.C."/>
            <person name="Du C.H."/>
            <person name="Zhou Y.H."/>
            <person name="Cheng J.X."/>
            <person name="Dai P.F."/>
            <person name="Guo W.B."/>
            <person name="Han X.H."/>
            <person name="Huang E.J."/>
            <person name="Li L.F."/>
            <person name="Wei W."/>
            <person name="Gao Y.C."/>
            <person name="Liu J.Z."/>
            <person name="Shao H.Z."/>
            <person name="Wang X."/>
            <person name="Wang C.C."/>
            <person name="Yang T.C."/>
            <person name="Huo Q.B."/>
            <person name="Li W."/>
            <person name="Chen H.Y."/>
            <person name="Chen S.E."/>
            <person name="Zhou L.G."/>
            <person name="Ni X.B."/>
            <person name="Tian J.H."/>
            <person name="Sheng Y."/>
            <person name="Liu T."/>
            <person name="Pan Y.S."/>
            <person name="Xia L.Y."/>
            <person name="Li J."/>
            <person name="Zhao F."/>
            <person name="Cao W.C."/>
        </authorList>
    </citation>
    <scope>NUCLEOTIDE SEQUENCE [LARGE SCALE GENOMIC DNA]</scope>
    <source>
        <strain evidence="9">HaeL-2018</strain>
    </source>
</reference>
<evidence type="ECO:0000256" key="6">
    <source>
        <dbReference type="ARBA" id="ARBA00023136"/>
    </source>
</evidence>
<evidence type="ECO:0000256" key="7">
    <source>
        <dbReference type="ARBA" id="ARBA00023180"/>
    </source>
</evidence>
<keyword evidence="6 8" id="KW-0472">Membrane</keyword>
<dbReference type="Gene3D" id="3.40.50.300">
    <property type="entry name" value="P-loop containing nucleotide triphosphate hydrolases"/>
    <property type="match status" value="2"/>
</dbReference>
<comment type="catalytic activity">
    <reaction evidence="8">
        <text>alpha-D-glucosaminyl-[heparan sulfate](n) + 3'-phosphoadenylyl sulfate = 6-sulfo-alpha-D-glucosaminyl-[heparan sulfate](n) + adenosine 3',5'-bisphosphate + H(+)</text>
        <dbReference type="Rhea" id="RHEA:56604"/>
        <dbReference type="Rhea" id="RHEA-COMP:9830"/>
        <dbReference type="Rhea" id="RHEA-COMP:14621"/>
        <dbReference type="ChEBI" id="CHEBI:15378"/>
        <dbReference type="ChEBI" id="CHEBI:58339"/>
        <dbReference type="ChEBI" id="CHEBI:58343"/>
        <dbReference type="ChEBI" id="CHEBI:58388"/>
        <dbReference type="ChEBI" id="CHEBI:140604"/>
    </reaction>
</comment>
<dbReference type="GO" id="GO:0017095">
    <property type="term" value="F:heparan sulfate 6-sulfotransferase activity"/>
    <property type="evidence" value="ECO:0007669"/>
    <property type="project" value="TreeGrafter"/>
</dbReference>
<dbReference type="AlphaFoldDB" id="A0A9J6G8X0"/>
<comment type="similarity">
    <text evidence="2 8">Belongs to the sulfotransferase 6 family.</text>
</comment>
<evidence type="ECO:0000256" key="4">
    <source>
        <dbReference type="ARBA" id="ARBA00022692"/>
    </source>
</evidence>
<keyword evidence="8" id="KW-0735">Signal-anchor</keyword>
<evidence type="ECO:0000256" key="8">
    <source>
        <dbReference type="RuleBase" id="RU364122"/>
    </source>
</evidence>
<comment type="function">
    <text evidence="8">6-O-sulfation enzyme which catalyzes the transfer of sulfate from 3'-phosphoadenosine 5'-phosphosulfate (PAPS) to position 6 of the N-sulfoglucosamine residue (GlcNS) of heparan sulfate.</text>
</comment>
<name>A0A9J6G8X0_HAELO</name>
<dbReference type="PANTHER" id="PTHR12812:SF0">
    <property type="entry name" value="HEPARAN-SULFATE 6-O-SULFOTRANSFERASE"/>
    <property type="match status" value="1"/>
</dbReference>
<keyword evidence="4" id="KW-0812">Transmembrane</keyword>
<dbReference type="Pfam" id="PF03567">
    <property type="entry name" value="Sulfotransfer_2"/>
    <property type="match status" value="1"/>
</dbReference>
<keyword evidence="10" id="KW-1185">Reference proteome</keyword>
<dbReference type="Proteomes" id="UP000821853">
    <property type="component" value="Chromosome 3"/>
</dbReference>
<gene>
    <name evidence="9" type="ORF">HPB48_017853</name>
</gene>
<proteinExistence type="inferred from homology"/>